<evidence type="ECO:0000313" key="2">
    <source>
        <dbReference type="EMBL" id="GMH18903.1"/>
    </source>
</evidence>
<proteinExistence type="predicted"/>
<name>A0AAD3SVT5_NEPGR</name>
<comment type="caution">
    <text evidence="2">The sequence shown here is derived from an EMBL/GenBank/DDBJ whole genome shotgun (WGS) entry which is preliminary data.</text>
</comment>
<evidence type="ECO:0000256" key="1">
    <source>
        <dbReference type="SAM" id="Phobius"/>
    </source>
</evidence>
<dbReference type="Proteomes" id="UP001279734">
    <property type="component" value="Unassembled WGS sequence"/>
</dbReference>
<accession>A0AAD3SVT5</accession>
<protein>
    <submittedName>
        <fullName evidence="2">Uncharacterized protein</fullName>
    </submittedName>
</protein>
<dbReference type="AlphaFoldDB" id="A0AAD3SVT5"/>
<feature type="transmembrane region" description="Helical" evidence="1">
    <location>
        <begin position="20"/>
        <end position="40"/>
    </location>
</feature>
<keyword evidence="1" id="KW-0472">Membrane</keyword>
<keyword evidence="1" id="KW-1133">Transmembrane helix</keyword>
<evidence type="ECO:0000313" key="3">
    <source>
        <dbReference type="Proteomes" id="UP001279734"/>
    </source>
</evidence>
<organism evidence="2 3">
    <name type="scientific">Nepenthes gracilis</name>
    <name type="common">Slender pitcher plant</name>
    <dbReference type="NCBI Taxonomy" id="150966"/>
    <lineage>
        <taxon>Eukaryota</taxon>
        <taxon>Viridiplantae</taxon>
        <taxon>Streptophyta</taxon>
        <taxon>Embryophyta</taxon>
        <taxon>Tracheophyta</taxon>
        <taxon>Spermatophyta</taxon>
        <taxon>Magnoliopsida</taxon>
        <taxon>eudicotyledons</taxon>
        <taxon>Gunneridae</taxon>
        <taxon>Pentapetalae</taxon>
        <taxon>Caryophyllales</taxon>
        <taxon>Nepenthaceae</taxon>
        <taxon>Nepenthes</taxon>
    </lineage>
</organism>
<keyword evidence="3" id="KW-1185">Reference proteome</keyword>
<sequence length="94" mass="10220">MVPKSLSVVRCKYDVCYGTTTSWVVVTWPLSGASAVVLLFRMVGSISSARSANLASLTSSDKMGGKEKFRRVFRAVEADEVLFLLESSQKALTP</sequence>
<keyword evidence="1" id="KW-0812">Transmembrane</keyword>
<reference evidence="2" key="1">
    <citation type="submission" date="2023-05" db="EMBL/GenBank/DDBJ databases">
        <title>Nepenthes gracilis genome sequencing.</title>
        <authorList>
            <person name="Fukushima K."/>
        </authorList>
    </citation>
    <scope>NUCLEOTIDE SEQUENCE</scope>
    <source>
        <strain evidence="2">SING2019-196</strain>
    </source>
</reference>
<dbReference type="EMBL" id="BSYO01000020">
    <property type="protein sequence ID" value="GMH18903.1"/>
    <property type="molecule type" value="Genomic_DNA"/>
</dbReference>
<gene>
    <name evidence="2" type="ORF">Nepgr_020744</name>
</gene>